<evidence type="ECO:0000256" key="4">
    <source>
        <dbReference type="ARBA" id="ARBA00022490"/>
    </source>
</evidence>
<comment type="caution">
    <text evidence="11">The sequence shown here is derived from an EMBL/GenBank/DDBJ whole genome shotgun (WGS) entry which is preliminary data.</text>
</comment>
<evidence type="ECO:0000256" key="6">
    <source>
        <dbReference type="ARBA" id="ARBA00022723"/>
    </source>
</evidence>
<dbReference type="SUPFAM" id="SSF52540">
    <property type="entry name" value="P-loop containing nucleoside triphosphate hydrolases"/>
    <property type="match status" value="1"/>
</dbReference>
<keyword evidence="8" id="KW-0067">ATP-binding</keyword>
<dbReference type="RefSeq" id="WP_280921759.1">
    <property type="nucleotide sequence ID" value="NZ_CBCRVE010000005.1"/>
</dbReference>
<evidence type="ECO:0000256" key="9">
    <source>
        <dbReference type="ARBA" id="ARBA00022842"/>
    </source>
</evidence>
<organism evidence="11 12">
    <name type="scientific">Paenibacillus sediminis</name>
    <dbReference type="NCBI Taxonomy" id="664909"/>
    <lineage>
        <taxon>Bacteria</taxon>
        <taxon>Bacillati</taxon>
        <taxon>Bacillota</taxon>
        <taxon>Bacilli</taxon>
        <taxon>Bacillales</taxon>
        <taxon>Paenibacillaceae</taxon>
        <taxon>Paenibacillus</taxon>
    </lineage>
</organism>
<protein>
    <recommendedName>
        <fullName evidence="3">tRNA threonylcarbamoyladenosine biosynthesis protein TsaE</fullName>
    </recommendedName>
    <alternativeName>
        <fullName evidence="10">t(6)A37 threonylcarbamoyladenosine biosynthesis protein TsaE</fullName>
    </alternativeName>
</protein>
<dbReference type="InterPro" id="IPR003442">
    <property type="entry name" value="T6A_TsaE"/>
</dbReference>
<comment type="subcellular location">
    <subcellularLocation>
        <location evidence="1">Cytoplasm</location>
    </subcellularLocation>
</comment>
<keyword evidence="7" id="KW-0547">Nucleotide-binding</keyword>
<evidence type="ECO:0000256" key="3">
    <source>
        <dbReference type="ARBA" id="ARBA00019010"/>
    </source>
</evidence>
<dbReference type="NCBIfam" id="TIGR00150">
    <property type="entry name" value="T6A_YjeE"/>
    <property type="match status" value="1"/>
</dbReference>
<evidence type="ECO:0000256" key="7">
    <source>
        <dbReference type="ARBA" id="ARBA00022741"/>
    </source>
</evidence>
<keyword evidence="5" id="KW-0819">tRNA processing</keyword>
<dbReference type="InterPro" id="IPR027417">
    <property type="entry name" value="P-loop_NTPase"/>
</dbReference>
<accession>A0ABS4H4D7</accession>
<sequence length="165" mass="18497">MHSKESSVQYKFIARSRQDTARLAAALAEVVTPGTVIALDGDLGAGKTTFSKAFAKHLGVHGVVNSPTFTLIKEYEGRMPFYHMDVYRISLEEAEELGLDEYFYGEGVSLVEWASIIPELLPEAHLQLFIEVTGPEERQIRIIGYGEPYETWCRNLKENGVLSNE</sequence>
<comment type="similarity">
    <text evidence="2">Belongs to the TsaE family.</text>
</comment>
<evidence type="ECO:0000256" key="1">
    <source>
        <dbReference type="ARBA" id="ARBA00004496"/>
    </source>
</evidence>
<evidence type="ECO:0000256" key="8">
    <source>
        <dbReference type="ARBA" id="ARBA00022840"/>
    </source>
</evidence>
<reference evidence="11 12" key="1">
    <citation type="submission" date="2021-03" db="EMBL/GenBank/DDBJ databases">
        <title>Genomic Encyclopedia of Type Strains, Phase IV (KMG-IV): sequencing the most valuable type-strain genomes for metagenomic binning, comparative biology and taxonomic classification.</title>
        <authorList>
            <person name="Goeker M."/>
        </authorList>
    </citation>
    <scope>NUCLEOTIDE SEQUENCE [LARGE SCALE GENOMIC DNA]</scope>
    <source>
        <strain evidence="11 12">DSM 23491</strain>
    </source>
</reference>
<dbReference type="PANTHER" id="PTHR33540">
    <property type="entry name" value="TRNA THREONYLCARBAMOYLADENOSINE BIOSYNTHESIS PROTEIN TSAE"/>
    <property type="match status" value="1"/>
</dbReference>
<proteinExistence type="inferred from homology"/>
<evidence type="ECO:0000313" key="12">
    <source>
        <dbReference type="Proteomes" id="UP001519273"/>
    </source>
</evidence>
<dbReference type="PANTHER" id="PTHR33540:SF2">
    <property type="entry name" value="TRNA THREONYLCARBAMOYLADENOSINE BIOSYNTHESIS PROTEIN TSAE"/>
    <property type="match status" value="1"/>
</dbReference>
<gene>
    <name evidence="11" type="ORF">J2Z20_002294</name>
</gene>
<name>A0ABS4H4D7_9BACL</name>
<keyword evidence="12" id="KW-1185">Reference proteome</keyword>
<evidence type="ECO:0000313" key="11">
    <source>
        <dbReference type="EMBL" id="MBP1937399.1"/>
    </source>
</evidence>
<dbReference type="Pfam" id="PF02367">
    <property type="entry name" value="TsaE"/>
    <property type="match status" value="1"/>
</dbReference>
<evidence type="ECO:0000256" key="5">
    <source>
        <dbReference type="ARBA" id="ARBA00022694"/>
    </source>
</evidence>
<keyword evidence="9" id="KW-0460">Magnesium</keyword>
<dbReference type="EMBL" id="JAGGKP010000005">
    <property type="protein sequence ID" value="MBP1937399.1"/>
    <property type="molecule type" value="Genomic_DNA"/>
</dbReference>
<evidence type="ECO:0000256" key="2">
    <source>
        <dbReference type="ARBA" id="ARBA00007599"/>
    </source>
</evidence>
<keyword evidence="4" id="KW-0963">Cytoplasm</keyword>
<dbReference type="Gene3D" id="3.40.50.300">
    <property type="entry name" value="P-loop containing nucleotide triphosphate hydrolases"/>
    <property type="match status" value="1"/>
</dbReference>
<keyword evidence="6" id="KW-0479">Metal-binding</keyword>
<dbReference type="Proteomes" id="UP001519273">
    <property type="component" value="Unassembled WGS sequence"/>
</dbReference>
<evidence type="ECO:0000256" key="10">
    <source>
        <dbReference type="ARBA" id="ARBA00032441"/>
    </source>
</evidence>